<sequence>MKYVFTLIWTFLLVQMLFYVTSSMTNTGYSFQTATILSVIFTILIIAVSSSIPKASNEH</sequence>
<reference evidence="2 3" key="1">
    <citation type="submission" date="2023-03" db="EMBL/GenBank/DDBJ databases">
        <title>Bacillus Genome Sequencing.</title>
        <authorList>
            <person name="Dunlap C."/>
        </authorList>
    </citation>
    <scope>NUCLEOTIDE SEQUENCE [LARGE SCALE GENOMIC DNA]</scope>
    <source>
        <strain evidence="2 3">B-23453</strain>
    </source>
</reference>
<dbReference type="EMBL" id="JARMAB010000006">
    <property type="protein sequence ID" value="MED1202501.1"/>
    <property type="molecule type" value="Genomic_DNA"/>
</dbReference>
<dbReference type="InterPro" id="IPR021324">
    <property type="entry name" value="DUF2929"/>
</dbReference>
<organism evidence="2 3">
    <name type="scientific">Heyndrickxia acidicola</name>
    <dbReference type="NCBI Taxonomy" id="209389"/>
    <lineage>
        <taxon>Bacteria</taxon>
        <taxon>Bacillati</taxon>
        <taxon>Bacillota</taxon>
        <taxon>Bacilli</taxon>
        <taxon>Bacillales</taxon>
        <taxon>Bacillaceae</taxon>
        <taxon>Heyndrickxia</taxon>
    </lineage>
</organism>
<dbReference type="Proteomes" id="UP001341444">
    <property type="component" value="Unassembled WGS sequence"/>
</dbReference>
<gene>
    <name evidence="2" type="ORF">P4T90_05265</name>
</gene>
<protein>
    <submittedName>
        <fullName evidence="2">YjzD family protein</fullName>
    </submittedName>
</protein>
<keyword evidence="1" id="KW-0812">Transmembrane</keyword>
<evidence type="ECO:0000313" key="3">
    <source>
        <dbReference type="Proteomes" id="UP001341444"/>
    </source>
</evidence>
<keyword evidence="1" id="KW-1133">Transmembrane helix</keyword>
<accession>A0ABU6MCV9</accession>
<dbReference type="Pfam" id="PF11151">
    <property type="entry name" value="DUF2929"/>
    <property type="match status" value="1"/>
</dbReference>
<proteinExistence type="predicted"/>
<dbReference type="RefSeq" id="WP_066265616.1">
    <property type="nucleotide sequence ID" value="NZ_JARMAB010000006.1"/>
</dbReference>
<comment type="caution">
    <text evidence="2">The sequence shown here is derived from an EMBL/GenBank/DDBJ whole genome shotgun (WGS) entry which is preliminary data.</text>
</comment>
<keyword evidence="1" id="KW-0472">Membrane</keyword>
<keyword evidence="3" id="KW-1185">Reference proteome</keyword>
<evidence type="ECO:0000313" key="2">
    <source>
        <dbReference type="EMBL" id="MED1202501.1"/>
    </source>
</evidence>
<evidence type="ECO:0000256" key="1">
    <source>
        <dbReference type="SAM" id="Phobius"/>
    </source>
</evidence>
<feature type="transmembrane region" description="Helical" evidence="1">
    <location>
        <begin position="33"/>
        <end position="52"/>
    </location>
</feature>
<name>A0ABU6MCV9_9BACI</name>